<dbReference type="Pfam" id="PF07727">
    <property type="entry name" value="RVT_2"/>
    <property type="match status" value="2"/>
</dbReference>
<feature type="region of interest" description="Disordered" evidence="1">
    <location>
        <begin position="1"/>
        <end position="54"/>
    </location>
</feature>
<dbReference type="AlphaFoldDB" id="A0A225WBB4"/>
<gene>
    <name evidence="3" type="ORF">PHMEG_00011529</name>
</gene>
<accession>A0A225WBB4</accession>
<protein>
    <submittedName>
        <fullName evidence="3">Integrase, catalytic core protein</fullName>
    </submittedName>
</protein>
<evidence type="ECO:0000259" key="2">
    <source>
        <dbReference type="Pfam" id="PF07727"/>
    </source>
</evidence>
<organism evidence="3 4">
    <name type="scientific">Phytophthora megakarya</name>
    <dbReference type="NCBI Taxonomy" id="4795"/>
    <lineage>
        <taxon>Eukaryota</taxon>
        <taxon>Sar</taxon>
        <taxon>Stramenopiles</taxon>
        <taxon>Oomycota</taxon>
        <taxon>Peronosporomycetes</taxon>
        <taxon>Peronosporales</taxon>
        <taxon>Peronosporaceae</taxon>
        <taxon>Phytophthora</taxon>
    </lineage>
</organism>
<feature type="compositionally biased region" description="Basic and acidic residues" evidence="1">
    <location>
        <begin position="1"/>
        <end position="14"/>
    </location>
</feature>
<dbReference type="PANTHER" id="PTHR11439:SF483">
    <property type="entry name" value="PEPTIDE SYNTHASE GLIP-LIKE, PUTATIVE (AFU_ORTHOLOGUE AFUA_3G12920)-RELATED"/>
    <property type="match status" value="1"/>
</dbReference>
<reference evidence="4" key="1">
    <citation type="submission" date="2017-03" db="EMBL/GenBank/DDBJ databases">
        <title>Phytopthora megakarya and P. palmivora, two closely related causual agents of cacao black pod achieved similar genome size and gene model numbers by different mechanisms.</title>
        <authorList>
            <person name="Ali S."/>
            <person name="Shao J."/>
            <person name="Larry D.J."/>
            <person name="Kronmiller B."/>
            <person name="Shen D."/>
            <person name="Strem M.D."/>
            <person name="Melnick R.L."/>
            <person name="Guiltinan M.J."/>
            <person name="Tyler B.M."/>
            <person name="Meinhardt L.W."/>
            <person name="Bailey B.A."/>
        </authorList>
    </citation>
    <scope>NUCLEOTIDE SEQUENCE [LARGE SCALE GENOMIC DNA]</scope>
    <source>
        <strain evidence="4">zdho120</strain>
    </source>
</reference>
<dbReference type="InterPro" id="IPR013103">
    <property type="entry name" value="RVT_2"/>
</dbReference>
<evidence type="ECO:0000256" key="1">
    <source>
        <dbReference type="SAM" id="MobiDB-lite"/>
    </source>
</evidence>
<comment type="caution">
    <text evidence="3">The sequence shown here is derived from an EMBL/GenBank/DDBJ whole genome shotgun (WGS) entry which is preliminary data.</text>
</comment>
<dbReference type="InterPro" id="IPR043502">
    <property type="entry name" value="DNA/RNA_pol_sf"/>
</dbReference>
<keyword evidence="4" id="KW-1185">Reference proteome</keyword>
<evidence type="ECO:0000313" key="3">
    <source>
        <dbReference type="EMBL" id="OWZ14915.1"/>
    </source>
</evidence>
<feature type="compositionally biased region" description="Basic and acidic residues" evidence="1">
    <location>
        <begin position="25"/>
        <end position="35"/>
    </location>
</feature>
<feature type="compositionally biased region" description="Basic residues" evidence="1">
    <location>
        <begin position="15"/>
        <end position="24"/>
    </location>
</feature>
<dbReference type="EMBL" id="NBNE01001233">
    <property type="protein sequence ID" value="OWZ14915.1"/>
    <property type="molecule type" value="Genomic_DNA"/>
</dbReference>
<name>A0A225WBB4_9STRA</name>
<feature type="domain" description="Reverse transcriptase Ty1/copia-type" evidence="2">
    <location>
        <begin position="165"/>
        <end position="314"/>
    </location>
</feature>
<dbReference type="STRING" id="4795.A0A225WBB4"/>
<sequence>MKKKVAKEPSEVLKARQRRKRKARKENAAEEKTDEVAVEGSPAEPSLKRPRRKQKANVRLADYVVGNVLIAEEVSIPTTYKQAHACGHSPQRKAAMLAELQKTAKNVKAITCCWVFAVKQDERGRVKRFKARLVIHGFKQQQGVNYNETYAPVRGGAVRRQDCVLVRDLEELIFMVQPPGCQVDGQNYICRLLKSLYGLKRPPNIWNKTLHAKLMMMGFTRTDSDYGLYVLMENGEIKLLLTVYVDDLLLMGPRAKCAKIAALLQKTFELTTMGTVKYLLGVEIMIDRLRRQIYVVEVLKRFHMENCNGCATPEVTSPSKADVPTTTAYLPYRELVGALQYLVSASRPDIAHATRHLGKYLSSYDHTHYVQAKRVLRYLKSTCDYGLVMDVQMQKDVRICSYADAHYANDPVDRRSISE</sequence>
<dbReference type="PANTHER" id="PTHR11439">
    <property type="entry name" value="GAG-POL-RELATED RETROTRANSPOSON"/>
    <property type="match status" value="1"/>
</dbReference>
<dbReference type="OrthoDB" id="113817at2759"/>
<feature type="domain" description="Reverse transcriptase Ty1/copia-type" evidence="2">
    <location>
        <begin position="100"/>
        <end position="153"/>
    </location>
</feature>
<proteinExistence type="predicted"/>
<dbReference type="Proteomes" id="UP000198211">
    <property type="component" value="Unassembled WGS sequence"/>
</dbReference>
<dbReference type="SUPFAM" id="SSF56672">
    <property type="entry name" value="DNA/RNA polymerases"/>
    <property type="match status" value="1"/>
</dbReference>
<evidence type="ECO:0000313" key="4">
    <source>
        <dbReference type="Proteomes" id="UP000198211"/>
    </source>
</evidence>